<sequence length="367" mass="37509">MATLIRFRRNTEAEASASNPVLRAGEPGFAVDTNTLKIGDGVRAWNDLPDVSQDVGGLIVAWGELSSDVQSRITSRLTQAQADALYATVDRAAALEDDLDALQAEVAGKVSRLSTNSRLYARDGNGADVGIPYAANSDPDSIPRRNAAGQLAVADPSASSHATSKNYVDGRLATKADATALASKADLVGGVIPVSQLPRVSIGETYTVESQAAMLALDVQPGDVAIRSDVDTVFMLKANPASNVGNWFDLSSSAAGGVVSVNGQTGTVNLGKADVGLGDVDNTADMDKPVSSAVASALAGKVGTSDARLTNERVPVDGSVTWDKFGTGLQTDFGNLSAKADAALPGEVVAALPASPVAGRVYLLAGA</sequence>
<gene>
    <name evidence="3" type="primary">30</name>
    <name evidence="3" type="ORF">SEA_TINALIN_30</name>
</gene>
<protein>
    <submittedName>
        <fullName evidence="3">Minor tail protein</fullName>
    </submittedName>
</protein>
<feature type="domain" description="Major tropism determinant N-terminal" evidence="2">
    <location>
        <begin position="5"/>
        <end position="42"/>
    </location>
</feature>
<evidence type="ECO:0000313" key="4">
    <source>
        <dbReference type="Proteomes" id="UP000596151"/>
    </source>
</evidence>
<dbReference type="Gene3D" id="2.10.10.30">
    <property type="match status" value="1"/>
</dbReference>
<dbReference type="KEGG" id="vg:63911786"/>
<evidence type="ECO:0000259" key="2">
    <source>
        <dbReference type="Pfam" id="PF18454"/>
    </source>
</evidence>
<reference evidence="3 4" key="1">
    <citation type="submission" date="2020-10" db="EMBL/GenBank/DDBJ databases">
        <authorList>
            <person name="Tina S.-P."/>
            <person name="Abby P."/>
            <person name="Briggs L.A."/>
            <person name="Washington J.M."/>
            <person name="Garlena R.A."/>
            <person name="Russell D.A."/>
            <person name="Pope W.H."/>
            <person name="Jacobs-Sera D."/>
            <person name="Hatfull G.F."/>
        </authorList>
    </citation>
    <scope>NUCLEOTIDE SEQUENCE [LARGE SCALE GENOMIC DNA]</scope>
</reference>
<proteinExistence type="predicted"/>
<dbReference type="RefSeq" id="YP_010051046.1">
    <property type="nucleotide sequence ID" value="NC_054437.1"/>
</dbReference>
<name>A0A7T7GTX8_9CAUD</name>
<dbReference type="Pfam" id="PF18454">
    <property type="entry name" value="Mtd_N"/>
    <property type="match status" value="1"/>
</dbReference>
<evidence type="ECO:0000313" key="3">
    <source>
        <dbReference type="EMBL" id="QQM15119.1"/>
    </source>
</evidence>
<accession>A0A7T7GTX8</accession>
<dbReference type="SUPFAM" id="SSF69349">
    <property type="entry name" value="Phage fibre proteins"/>
    <property type="match status" value="1"/>
</dbReference>
<dbReference type="InterPro" id="IPR041352">
    <property type="entry name" value="Mtd_N"/>
</dbReference>
<keyword evidence="1" id="KW-0175">Coiled coil</keyword>
<dbReference type="Proteomes" id="UP000596151">
    <property type="component" value="Segment"/>
</dbReference>
<dbReference type="GeneID" id="63911786"/>
<evidence type="ECO:0000256" key="1">
    <source>
        <dbReference type="SAM" id="Coils"/>
    </source>
</evidence>
<dbReference type="EMBL" id="MW132713">
    <property type="protein sequence ID" value="QQM15119.1"/>
    <property type="molecule type" value="Genomic_DNA"/>
</dbReference>
<organism evidence="3 4">
    <name type="scientific">Gordonia phage TinaLin</name>
    <dbReference type="NCBI Taxonomy" id="2797324"/>
    <lineage>
        <taxon>Viruses</taxon>
        <taxon>Duplodnaviria</taxon>
        <taxon>Heunggongvirae</taxon>
        <taxon>Uroviricota</taxon>
        <taxon>Caudoviricetes</taxon>
        <taxon>Ruthgordonvirinae</taxon>
        <taxon>Tinalinvirus</taxon>
        <taxon>Tinalinvirus tinalin</taxon>
    </lineage>
</organism>
<feature type="coiled-coil region" evidence="1">
    <location>
        <begin position="85"/>
        <end position="112"/>
    </location>
</feature>
<keyword evidence="4" id="KW-1185">Reference proteome</keyword>